<feature type="non-terminal residue" evidence="1">
    <location>
        <position position="1"/>
    </location>
</feature>
<organism evidence="1">
    <name type="scientific">Rhipicephalus appendiculatus</name>
    <name type="common">Brown ear tick</name>
    <dbReference type="NCBI Taxonomy" id="34631"/>
    <lineage>
        <taxon>Eukaryota</taxon>
        <taxon>Metazoa</taxon>
        <taxon>Ecdysozoa</taxon>
        <taxon>Arthropoda</taxon>
        <taxon>Chelicerata</taxon>
        <taxon>Arachnida</taxon>
        <taxon>Acari</taxon>
        <taxon>Parasitiformes</taxon>
        <taxon>Ixodida</taxon>
        <taxon>Ixodoidea</taxon>
        <taxon>Ixodidae</taxon>
        <taxon>Rhipicephalinae</taxon>
        <taxon>Rhipicephalus</taxon>
        <taxon>Rhipicephalus</taxon>
    </lineage>
</organism>
<dbReference type="AlphaFoldDB" id="A0A131Z889"/>
<reference evidence="1" key="1">
    <citation type="journal article" date="2016" name="Ticks Tick Borne Dis.">
        <title>De novo assembly and annotation of the salivary gland transcriptome of Rhipicephalus appendiculatus male and female ticks during blood feeding.</title>
        <authorList>
            <person name="de Castro M.H."/>
            <person name="de Klerk D."/>
            <person name="Pienaar R."/>
            <person name="Latif A.A."/>
            <person name="Rees D.J."/>
            <person name="Mans B.J."/>
        </authorList>
    </citation>
    <scope>NUCLEOTIDE SEQUENCE</scope>
    <source>
        <tissue evidence="1">Salivary glands</tissue>
    </source>
</reference>
<proteinExistence type="predicted"/>
<sequence length="97" mass="11193">KLLLNAYFSRWLVRRQIFVQCCSITFRPSCTFTAVMSPHQVNVCVNGEVALLLCRNTPLSEATTESKERERKKKSDRSCVNRCLIRSVIFFCFGLRA</sequence>
<name>A0A131Z889_RHIAP</name>
<protein>
    <submittedName>
        <fullName evidence="1">Uncharacterized protein</fullName>
    </submittedName>
</protein>
<accession>A0A131Z889</accession>
<dbReference type="EMBL" id="GEDV01000988">
    <property type="protein sequence ID" value="JAP87569.1"/>
    <property type="molecule type" value="Transcribed_RNA"/>
</dbReference>
<evidence type="ECO:0000313" key="1">
    <source>
        <dbReference type="EMBL" id="JAP87569.1"/>
    </source>
</evidence>